<name>A0A1L7NPZ6_PSEPU</name>
<evidence type="ECO:0000256" key="1">
    <source>
        <dbReference type="SAM" id="Coils"/>
    </source>
</evidence>
<dbReference type="RefSeq" id="WP_096427230.1">
    <property type="nucleotide sequence ID" value="NZ_AP015032.1"/>
</dbReference>
<proteinExistence type="predicted"/>
<feature type="coiled-coil region" evidence="1">
    <location>
        <begin position="51"/>
        <end position="95"/>
    </location>
</feature>
<keyword evidence="2" id="KW-0614">Plasmid</keyword>
<dbReference type="Proteomes" id="UP000218731">
    <property type="component" value="Plasmid pKF715C"/>
</dbReference>
<dbReference type="AlphaFoldDB" id="A0A1L7NPZ6"/>
<evidence type="ECO:0000313" key="2">
    <source>
        <dbReference type="EMBL" id="BAW27517.1"/>
    </source>
</evidence>
<dbReference type="EMBL" id="AP015032">
    <property type="protein sequence ID" value="BAW27517.1"/>
    <property type="molecule type" value="Genomic_DNA"/>
</dbReference>
<keyword evidence="1" id="KW-0175">Coiled coil</keyword>
<accession>A0A1L7NPZ6</accession>
<sequence length="331" mass="36358">MKVDIQKLEALGKALIEVNQANALDWVGLIEDAKLGKTHTEYSLAANPATLLALIAELKRVTQERDEADRLAGEAARTKQELVDYKRRVSSWMEQTTVELGHSRNKPFDEAFYELKAECERLRKLPTAWSEVYQQSEANDELLDQVLQLSNENKALAKNADRYLVLRQADVDTIQNGGLFAGLTPDNLVINGEDLDRRTDAVIEEQRAFAKALLADAGKADQPGAGAFAFQAFAWLYTKPGTALGTLDVQIELTKQDYPGYTATALYTGPVNGQPVAWAYRVKLGAKPTSWRVSMVKPCFSGDPGDIEVMPLYKGEPIAQAAAEQESAPGA</sequence>
<organism evidence="2 3">
    <name type="scientific">Pseudomonas putida</name>
    <name type="common">Arthrobacter siderocapsulatus</name>
    <dbReference type="NCBI Taxonomy" id="303"/>
    <lineage>
        <taxon>Bacteria</taxon>
        <taxon>Pseudomonadati</taxon>
        <taxon>Pseudomonadota</taxon>
        <taxon>Gammaproteobacteria</taxon>
        <taxon>Pseudomonadales</taxon>
        <taxon>Pseudomonadaceae</taxon>
        <taxon>Pseudomonas</taxon>
    </lineage>
</organism>
<reference evidence="2 3" key="1">
    <citation type="submission" date="2015-11" db="EMBL/GenBank/DDBJ databases">
        <title>Complete genome sequencing of a biphenyl-degrading bacterium, Pseudomonas putida KF715 (=NBRC110667).</title>
        <authorList>
            <person name="Suenaga H."/>
            <person name="Fujihara N."/>
            <person name="Watanabe T."/>
            <person name="Hirose J."/>
            <person name="Kimura N."/>
            <person name="Yamazoe A."/>
            <person name="Hosoyama A."/>
            <person name="Shimodaira J."/>
            <person name="Furukawa K."/>
        </authorList>
    </citation>
    <scope>NUCLEOTIDE SEQUENCE [LARGE SCALE GENOMIC DNA]</scope>
    <source>
        <strain evidence="2 3">KF715</strain>
        <plasmid evidence="3">Plasmid pkf715c dna</plasmid>
    </source>
</reference>
<evidence type="ECO:0000313" key="3">
    <source>
        <dbReference type="Proteomes" id="UP000218731"/>
    </source>
</evidence>
<gene>
    <name evidence="2" type="ORF">KF715C_pC840</name>
</gene>
<geneLocation type="plasmid" evidence="3">
    <name>pkf715c dna</name>
</geneLocation>
<protein>
    <submittedName>
        <fullName evidence="2">Uncharacterized protein</fullName>
    </submittedName>
</protein>